<feature type="transmembrane region" description="Helical" evidence="26">
    <location>
        <begin position="305"/>
        <end position="329"/>
    </location>
</feature>
<comment type="catalytic activity">
    <reaction evidence="1">
        <text>D-mannitol(out) + N(pros)-phospho-L-histidyl-[protein] = D-mannitol 1-phosphate(in) + L-histidyl-[protein]</text>
        <dbReference type="Rhea" id="RHEA:33363"/>
        <dbReference type="Rhea" id="RHEA-COMP:9745"/>
        <dbReference type="Rhea" id="RHEA-COMP:9746"/>
        <dbReference type="ChEBI" id="CHEBI:16899"/>
        <dbReference type="ChEBI" id="CHEBI:29979"/>
        <dbReference type="ChEBI" id="CHEBI:61381"/>
        <dbReference type="ChEBI" id="CHEBI:64837"/>
        <dbReference type="EC" id="2.7.1.197"/>
    </reaction>
</comment>
<dbReference type="Pfam" id="PF02378">
    <property type="entry name" value="PTS_EIIC"/>
    <property type="match status" value="1"/>
</dbReference>
<evidence type="ECO:0000259" key="27">
    <source>
        <dbReference type="PROSITE" id="PS51094"/>
    </source>
</evidence>
<dbReference type="EMBL" id="NRGR01000008">
    <property type="protein sequence ID" value="PCC40000.1"/>
    <property type="molecule type" value="Genomic_DNA"/>
</dbReference>
<evidence type="ECO:0000259" key="29">
    <source>
        <dbReference type="PROSITE" id="PS51104"/>
    </source>
</evidence>
<accession>A0A2A3YL26</accession>
<dbReference type="SUPFAM" id="SSF52794">
    <property type="entry name" value="PTS system IIB component-like"/>
    <property type="match status" value="1"/>
</dbReference>
<dbReference type="Gene3D" id="3.40.930.10">
    <property type="entry name" value="Mannitol-specific EII, Chain A"/>
    <property type="match status" value="1"/>
</dbReference>
<dbReference type="PROSITE" id="PS00372">
    <property type="entry name" value="PTS_EIIA_TYPE_2_HIS"/>
    <property type="match status" value="1"/>
</dbReference>
<feature type="transmembrane region" description="Helical" evidence="26">
    <location>
        <begin position="86"/>
        <end position="105"/>
    </location>
</feature>
<evidence type="ECO:0000256" key="10">
    <source>
        <dbReference type="ARBA" id="ARBA00022475"/>
    </source>
</evidence>
<gene>
    <name evidence="30" type="ORF">CIK66_04910</name>
</gene>
<comment type="caution">
    <text evidence="30">The sequence shown here is derived from an EMBL/GenBank/DDBJ whole genome shotgun (WGS) entry which is preliminary data.</text>
</comment>
<feature type="domain" description="PTS EIIA type-2" evidence="27">
    <location>
        <begin position="589"/>
        <end position="728"/>
    </location>
</feature>
<evidence type="ECO:0000256" key="6">
    <source>
        <dbReference type="ARBA" id="ARBA00014783"/>
    </source>
</evidence>
<keyword evidence="10" id="KW-1003">Cell membrane</keyword>
<feature type="transmembrane region" description="Helical" evidence="26">
    <location>
        <begin position="197"/>
        <end position="218"/>
    </location>
</feature>
<evidence type="ECO:0000256" key="11">
    <source>
        <dbReference type="ARBA" id="ARBA00022519"/>
    </source>
</evidence>
<feature type="transmembrane region" description="Helical" evidence="26">
    <location>
        <begin position="349"/>
        <end position="371"/>
    </location>
</feature>
<dbReference type="GO" id="GO:0022872">
    <property type="term" value="F:protein-N(PI)-phosphohistidine-mannitol phosphotransferase system transmembrane transporter activity"/>
    <property type="evidence" value="ECO:0007669"/>
    <property type="project" value="InterPro"/>
</dbReference>
<reference evidence="30 31" key="1">
    <citation type="journal article" date="2017" name="Elife">
        <title>Extensive horizontal gene transfer in cheese-associated bacteria.</title>
        <authorList>
            <person name="Bonham K.S."/>
            <person name="Wolfe B.E."/>
            <person name="Dutton R.J."/>
        </authorList>
    </citation>
    <scope>NUCLEOTIDE SEQUENCE [LARGE SCALE GENOMIC DNA]</scope>
    <source>
        <strain evidence="30 31">341_9</strain>
    </source>
</reference>
<keyword evidence="16 26" id="KW-0812">Transmembrane</keyword>
<dbReference type="InterPro" id="IPR036095">
    <property type="entry name" value="PTS_EIIB-like_sf"/>
</dbReference>
<evidence type="ECO:0000256" key="8">
    <source>
        <dbReference type="ARBA" id="ARBA00021825"/>
    </source>
</evidence>
<dbReference type="CDD" id="cd00211">
    <property type="entry name" value="PTS_IIA_fru"/>
    <property type="match status" value="1"/>
</dbReference>
<evidence type="ECO:0000313" key="31">
    <source>
        <dbReference type="Proteomes" id="UP000218598"/>
    </source>
</evidence>
<dbReference type="InterPro" id="IPR002178">
    <property type="entry name" value="PTS_EIIA_type-2_dom"/>
</dbReference>
<dbReference type="EC" id="2.7.1.197" evidence="5"/>
<evidence type="ECO:0000256" key="3">
    <source>
        <dbReference type="ARBA" id="ARBA00004429"/>
    </source>
</evidence>
<dbReference type="InterPro" id="IPR013011">
    <property type="entry name" value="PTS_EIIB_2"/>
</dbReference>
<evidence type="ECO:0000256" key="23">
    <source>
        <dbReference type="ARBA" id="ARBA00030962"/>
    </source>
</evidence>
<keyword evidence="18 26" id="KW-1133">Transmembrane helix</keyword>
<keyword evidence="15" id="KW-0598">Phosphotransferase system</keyword>
<dbReference type="GO" id="GO:0005886">
    <property type="term" value="C:plasma membrane"/>
    <property type="evidence" value="ECO:0007669"/>
    <property type="project" value="UniProtKB-SubCell"/>
</dbReference>
<evidence type="ECO:0000256" key="26">
    <source>
        <dbReference type="SAM" id="Phobius"/>
    </source>
</evidence>
<dbReference type="Pfam" id="PF02302">
    <property type="entry name" value="PTS_IIB"/>
    <property type="match status" value="1"/>
</dbReference>
<dbReference type="PANTHER" id="PTHR30181">
    <property type="entry name" value="MANNITOL PERMEASE IIC COMPONENT"/>
    <property type="match status" value="1"/>
</dbReference>
<dbReference type="InterPro" id="IPR050893">
    <property type="entry name" value="Sugar_PTS"/>
</dbReference>
<comment type="subunit">
    <text evidence="4">Homodimer.</text>
</comment>
<evidence type="ECO:0000256" key="2">
    <source>
        <dbReference type="ARBA" id="ARBA00002434"/>
    </source>
</evidence>
<evidence type="ECO:0000256" key="16">
    <source>
        <dbReference type="ARBA" id="ARBA00022692"/>
    </source>
</evidence>
<dbReference type="AlphaFoldDB" id="A0A2A3YL26"/>
<evidence type="ECO:0000256" key="22">
    <source>
        <dbReference type="ARBA" id="ARBA00030956"/>
    </source>
</evidence>
<feature type="domain" description="PTS EIIC type-2" evidence="29">
    <location>
        <begin position="20"/>
        <end position="372"/>
    </location>
</feature>
<evidence type="ECO:0000256" key="1">
    <source>
        <dbReference type="ARBA" id="ARBA00001655"/>
    </source>
</evidence>
<proteinExistence type="predicted"/>
<comment type="subcellular location">
    <subcellularLocation>
        <location evidence="3">Cell inner membrane</location>
        <topology evidence="3">Multi-pass membrane protein</topology>
    </subcellularLocation>
</comment>
<dbReference type="PROSITE" id="PS51094">
    <property type="entry name" value="PTS_EIIA_TYPE_2"/>
    <property type="match status" value="1"/>
</dbReference>
<feature type="transmembrane region" description="Helical" evidence="26">
    <location>
        <begin position="131"/>
        <end position="148"/>
    </location>
</feature>
<dbReference type="InterPro" id="IPR003352">
    <property type="entry name" value="PTS_EIIC"/>
</dbReference>
<dbReference type="OrthoDB" id="9814222at2"/>
<dbReference type="GO" id="GO:0090563">
    <property type="term" value="F:protein-phosphocysteine-sugar phosphotransferase activity"/>
    <property type="evidence" value="ECO:0007669"/>
    <property type="project" value="TreeGrafter"/>
</dbReference>
<dbReference type="InterPro" id="IPR003501">
    <property type="entry name" value="PTS_EIIB_2/3"/>
</dbReference>
<evidence type="ECO:0000256" key="7">
    <source>
        <dbReference type="ARBA" id="ARBA00015039"/>
    </source>
</evidence>
<dbReference type="InterPro" id="IPR013014">
    <property type="entry name" value="PTS_EIIC_2"/>
</dbReference>
<dbReference type="Pfam" id="PF00359">
    <property type="entry name" value="PTS_EIIA_2"/>
    <property type="match status" value="1"/>
</dbReference>
<dbReference type="InterPro" id="IPR016152">
    <property type="entry name" value="PTrfase/Anion_transptr"/>
</dbReference>
<evidence type="ECO:0000256" key="9">
    <source>
        <dbReference type="ARBA" id="ARBA00022448"/>
    </source>
</evidence>
<evidence type="ECO:0000259" key="28">
    <source>
        <dbReference type="PROSITE" id="PS51099"/>
    </source>
</evidence>
<evidence type="ECO:0000256" key="19">
    <source>
        <dbReference type="ARBA" id="ARBA00023136"/>
    </source>
</evidence>
<keyword evidence="13" id="KW-0762">Sugar transport</keyword>
<evidence type="ECO:0000256" key="13">
    <source>
        <dbReference type="ARBA" id="ARBA00022597"/>
    </source>
</evidence>
<keyword evidence="12" id="KW-0597">Phosphoprotein</keyword>
<sequence>MTTTTEAKSGFSPRVTLQKVGTSLSNMVMPNIPALIAWGILTAFFIEDGWTPNAPLESAVGPMIHYLLPLLIANTGGRMIYEARGAVVGVIATMGVIAGSDWLIAQDNAAALEKWLAAGNAESAFEALPEVHMFIGAMIMAPLAAWIMKKLDQLWQDHIPAGFEMLVNMFSAGIFGFIALVAGFFGLAPLVNGLMTLLAEGVAALINAHLLPVVSILIEPAKVFFLNNAINHGVLTPLGISDAGTNGKSVLFLLESNPGPGVGILLAYTFFGRGAARASAPGAAIIQFFGGIHEIYFPYVLMKPILILAAIGGGMAGVAVNVAFGTGLISPAAPGSILAIFGVAARDSYLGIALAVLAAAGVSFLLSTLFLKIGKQDDGDIASATAKMEQMKGKKSSVSGALTGAGAGAAAAGAAGAAGAADGSDHTGPISKIVFACDAGMGSSAMGATVLRKKVRAAGFDDVEVTNKAISSLNDEWDVVVTQKELTDRARQRTGSAIHVSVDQFMNSPRYDEVVELVDARNNPDSADDAPTADAEAADAGAGAPAAAASGAHGRRAAERPAEDSAAAAPGTATPADAGAEPDTGEGTEILSPDSIVLTGTASDSATGIDEAGALLVAAGAVDQGYVDAMHAREATVSTFMGNGLAIPHGTNDAKSTIKRSAMSFVRYPEGIEWNGNSTKFVIGIAGVGDEHLVLLQKVAMTFSDPAQVERLEQATSAQEILAIFGDEKE</sequence>
<dbReference type="PANTHER" id="PTHR30181:SF2">
    <property type="entry name" value="PTS SYSTEM MANNITOL-SPECIFIC EIICBA COMPONENT"/>
    <property type="match status" value="1"/>
</dbReference>
<keyword evidence="31" id="KW-1185">Reference proteome</keyword>
<comment type="function">
    <text evidence="2">The phosphoenolpyruvate-dependent sugar phosphotransferase system (sugar PTS), a major carbohydrate active transport system, catalyzes the phosphorylation of incoming sugar substrates concomitantly with their translocation across the cell membrane. The enzyme II CmtAB PTS system is involved in D-mannitol transport.</text>
</comment>
<keyword evidence="14" id="KW-0808">Transferase</keyword>
<dbReference type="Gene3D" id="3.40.50.2300">
    <property type="match status" value="1"/>
</dbReference>
<keyword evidence="11" id="KW-0997">Cell inner membrane</keyword>
<dbReference type="Proteomes" id="UP000218598">
    <property type="component" value="Unassembled WGS sequence"/>
</dbReference>
<evidence type="ECO:0000313" key="30">
    <source>
        <dbReference type="EMBL" id="PCC40000.1"/>
    </source>
</evidence>
<evidence type="ECO:0000256" key="20">
    <source>
        <dbReference type="ARBA" id="ARBA00029908"/>
    </source>
</evidence>
<keyword evidence="9" id="KW-0813">Transport</keyword>
<feature type="region of interest" description="Disordered" evidence="25">
    <location>
        <begin position="522"/>
        <end position="594"/>
    </location>
</feature>
<evidence type="ECO:0000256" key="25">
    <source>
        <dbReference type="SAM" id="MobiDB-lite"/>
    </source>
</evidence>
<evidence type="ECO:0000256" key="14">
    <source>
        <dbReference type="ARBA" id="ARBA00022679"/>
    </source>
</evidence>
<feature type="transmembrane region" description="Helical" evidence="26">
    <location>
        <begin position="169"/>
        <end position="191"/>
    </location>
</feature>
<organism evidence="30 31">
    <name type="scientific">Brachybacterium alimentarium</name>
    <dbReference type="NCBI Taxonomy" id="47845"/>
    <lineage>
        <taxon>Bacteria</taxon>
        <taxon>Bacillati</taxon>
        <taxon>Actinomycetota</taxon>
        <taxon>Actinomycetes</taxon>
        <taxon>Micrococcales</taxon>
        <taxon>Dermabacteraceae</taxon>
        <taxon>Brachybacterium</taxon>
    </lineage>
</organism>
<evidence type="ECO:0000256" key="4">
    <source>
        <dbReference type="ARBA" id="ARBA00011738"/>
    </source>
</evidence>
<evidence type="ECO:0000256" key="21">
    <source>
        <dbReference type="ARBA" id="ARBA00030684"/>
    </source>
</evidence>
<feature type="compositionally biased region" description="Low complexity" evidence="25">
    <location>
        <begin position="529"/>
        <end position="552"/>
    </location>
</feature>
<evidence type="ECO:0000256" key="12">
    <source>
        <dbReference type="ARBA" id="ARBA00022553"/>
    </source>
</evidence>
<feature type="transmembrane region" description="Helical" evidence="26">
    <location>
        <begin position="58"/>
        <end position="74"/>
    </location>
</feature>
<evidence type="ECO:0000256" key="15">
    <source>
        <dbReference type="ARBA" id="ARBA00022683"/>
    </source>
</evidence>
<name>A0A2A3YL26_9MICO</name>
<dbReference type="GO" id="GO:0009401">
    <property type="term" value="P:phosphoenolpyruvate-dependent sugar phosphotransferase system"/>
    <property type="evidence" value="ECO:0007669"/>
    <property type="project" value="UniProtKB-KW"/>
</dbReference>
<feature type="domain" description="PTS EIIB type-2" evidence="28">
    <location>
        <begin position="431"/>
        <end position="526"/>
    </location>
</feature>
<dbReference type="RefSeq" id="WP_096196675.1">
    <property type="nucleotide sequence ID" value="NZ_BAAAIQ010000005.1"/>
</dbReference>
<protein>
    <recommendedName>
        <fullName evidence="6">Mannitol-specific phosphotransferase enzyme IIA component</fullName>
        <ecNumber evidence="5">2.7.1.197</ecNumber>
    </recommendedName>
    <alternativeName>
        <fullName evidence="22">EIIA</fullName>
    </alternativeName>
    <alternativeName>
        <fullName evidence="24">EIICB-Mtl</fullName>
    </alternativeName>
    <alternativeName>
        <fullName evidence="21">EIICBA-Mtl</fullName>
    </alternativeName>
    <alternativeName>
        <fullName evidence="23">EIII</fullName>
    </alternativeName>
    <alternativeName>
        <fullName evidence="20">PTS system mannitol-specific EIIA component</fullName>
    </alternativeName>
    <alternativeName>
        <fullName evidence="8">PTS system mannitol-specific EIICB component</fullName>
    </alternativeName>
    <alternativeName>
        <fullName evidence="7">PTS system mannitol-specific EIICBA component</fullName>
    </alternativeName>
</protein>
<evidence type="ECO:0000256" key="17">
    <source>
        <dbReference type="ARBA" id="ARBA00022777"/>
    </source>
</evidence>
<dbReference type="CDD" id="cd05567">
    <property type="entry name" value="PTS_IIB_mannitol"/>
    <property type="match status" value="1"/>
</dbReference>
<keyword evidence="19 26" id="KW-0472">Membrane</keyword>
<dbReference type="PROSITE" id="PS51104">
    <property type="entry name" value="PTS_EIIC_TYPE_2"/>
    <property type="match status" value="1"/>
</dbReference>
<evidence type="ECO:0000256" key="5">
    <source>
        <dbReference type="ARBA" id="ARBA00011909"/>
    </source>
</evidence>
<feature type="transmembrane region" description="Helical" evidence="26">
    <location>
        <begin position="28"/>
        <end position="46"/>
    </location>
</feature>
<feature type="compositionally biased region" description="Low complexity" evidence="25">
    <location>
        <begin position="564"/>
        <end position="582"/>
    </location>
</feature>
<keyword evidence="17" id="KW-0418">Kinase</keyword>
<evidence type="ECO:0000256" key="24">
    <source>
        <dbReference type="ARBA" id="ARBA00033349"/>
    </source>
</evidence>
<dbReference type="PROSITE" id="PS51099">
    <property type="entry name" value="PTS_EIIB_TYPE_2"/>
    <property type="match status" value="1"/>
</dbReference>
<evidence type="ECO:0000256" key="18">
    <source>
        <dbReference type="ARBA" id="ARBA00022989"/>
    </source>
</evidence>
<dbReference type="GO" id="GO:0016301">
    <property type="term" value="F:kinase activity"/>
    <property type="evidence" value="ECO:0007669"/>
    <property type="project" value="UniProtKB-KW"/>
</dbReference>
<dbReference type="SUPFAM" id="SSF55804">
    <property type="entry name" value="Phoshotransferase/anion transport protein"/>
    <property type="match status" value="1"/>
</dbReference>
<dbReference type="InterPro" id="IPR029503">
    <property type="entry name" value="PTS_EIIB_mannitol"/>
</dbReference>